<dbReference type="RefSeq" id="WP_168938196.1">
    <property type="nucleotide sequence ID" value="NZ_JABAGA010000006.1"/>
</dbReference>
<sequence>MVIESPSIERVVRLRSRRAVDQLDSLREMRALARMRSQVELARGLRITQPSVSSALKTAEKIPDVRPGFSGATPYEVAQRYSAGLLSRAEVIDELARWEYASVEYSDGPLDWNAGAVTEGTWEEVARALDDGLLEPEVYDAIIDRQGELGQ</sequence>
<comment type="caution">
    <text evidence="1">The sequence shown here is derived from an EMBL/GenBank/DDBJ whole genome shotgun (WGS) entry which is preliminary data.</text>
</comment>
<protein>
    <submittedName>
        <fullName evidence="1">Uncharacterized protein</fullName>
    </submittedName>
</protein>
<evidence type="ECO:0000313" key="2">
    <source>
        <dbReference type="Proteomes" id="UP000589552"/>
    </source>
</evidence>
<organism evidence="1 2">
    <name type="scientific">Corynebacterium xerosis</name>
    <dbReference type="NCBI Taxonomy" id="1725"/>
    <lineage>
        <taxon>Bacteria</taxon>
        <taxon>Bacillati</taxon>
        <taxon>Actinomycetota</taxon>
        <taxon>Actinomycetes</taxon>
        <taxon>Mycobacteriales</taxon>
        <taxon>Corynebacteriaceae</taxon>
        <taxon>Corynebacterium</taxon>
    </lineage>
</organism>
<reference evidence="1 2" key="1">
    <citation type="submission" date="2020-04" db="EMBL/GenBank/DDBJ databases">
        <authorList>
            <person name="Hitch T.C.A."/>
            <person name="Wylensek D."/>
            <person name="Clavel T."/>
        </authorList>
    </citation>
    <scope>NUCLEOTIDE SEQUENCE [LARGE SCALE GENOMIC DNA]</scope>
    <source>
        <strain evidence="1 2">BL-383-APC-2I</strain>
    </source>
</reference>
<dbReference type="AlphaFoldDB" id="A0A7X9XTU7"/>
<gene>
    <name evidence="1" type="ORF">HF852_10400</name>
</gene>
<evidence type="ECO:0000313" key="1">
    <source>
        <dbReference type="EMBL" id="NMF09994.1"/>
    </source>
</evidence>
<proteinExistence type="predicted"/>
<dbReference type="EMBL" id="JABAGA010000006">
    <property type="protein sequence ID" value="NMF09994.1"/>
    <property type="molecule type" value="Genomic_DNA"/>
</dbReference>
<accession>A0A7X9XTU7</accession>
<dbReference type="Proteomes" id="UP000589552">
    <property type="component" value="Unassembled WGS sequence"/>
</dbReference>
<name>A0A7X9XTU7_9CORY</name>